<keyword evidence="1" id="KW-1133">Transmembrane helix</keyword>
<gene>
    <name evidence="2" type="ORF">CLV43_11998</name>
</gene>
<evidence type="ECO:0000313" key="2">
    <source>
        <dbReference type="EMBL" id="PRY33788.1"/>
    </source>
</evidence>
<keyword evidence="3" id="KW-1185">Reference proteome</keyword>
<organism evidence="2 3">
    <name type="scientific">Umezawaea tangerina</name>
    <dbReference type="NCBI Taxonomy" id="84725"/>
    <lineage>
        <taxon>Bacteria</taxon>
        <taxon>Bacillati</taxon>
        <taxon>Actinomycetota</taxon>
        <taxon>Actinomycetes</taxon>
        <taxon>Pseudonocardiales</taxon>
        <taxon>Pseudonocardiaceae</taxon>
        <taxon>Umezawaea</taxon>
    </lineage>
</organism>
<dbReference type="RefSeq" id="WP_146175123.1">
    <property type="nucleotide sequence ID" value="NZ_PVTF01000019.1"/>
</dbReference>
<feature type="transmembrane region" description="Helical" evidence="1">
    <location>
        <begin position="54"/>
        <end position="76"/>
    </location>
</feature>
<keyword evidence="1" id="KW-0472">Membrane</keyword>
<protein>
    <submittedName>
        <fullName evidence="2">Uncharacterized protein</fullName>
    </submittedName>
</protein>
<feature type="transmembrane region" description="Helical" evidence="1">
    <location>
        <begin position="28"/>
        <end position="48"/>
    </location>
</feature>
<dbReference type="AlphaFoldDB" id="A0A2T0SK45"/>
<reference evidence="2 3" key="1">
    <citation type="submission" date="2018-03" db="EMBL/GenBank/DDBJ databases">
        <title>Genomic Encyclopedia of Archaeal and Bacterial Type Strains, Phase II (KMG-II): from individual species to whole genera.</title>
        <authorList>
            <person name="Goeker M."/>
        </authorList>
    </citation>
    <scope>NUCLEOTIDE SEQUENCE [LARGE SCALE GENOMIC DNA]</scope>
    <source>
        <strain evidence="2 3">DSM 44720</strain>
    </source>
</reference>
<comment type="caution">
    <text evidence="2">The sequence shown here is derived from an EMBL/GenBank/DDBJ whole genome shotgun (WGS) entry which is preliminary data.</text>
</comment>
<proteinExistence type="predicted"/>
<keyword evidence="1" id="KW-0812">Transmembrane</keyword>
<feature type="transmembrane region" description="Helical" evidence="1">
    <location>
        <begin position="6"/>
        <end position="21"/>
    </location>
</feature>
<name>A0A2T0SK45_9PSEU</name>
<sequence length="82" mass="8409">MGYLIGVGGLLLVVVAGVVRWKSRGKRLAVSTYVVALAGWSLAAQFILKPLVPPSVVAAVLLGGITACIIAAAVIGKRRTNP</sequence>
<dbReference type="Proteomes" id="UP000239494">
    <property type="component" value="Unassembled WGS sequence"/>
</dbReference>
<accession>A0A2T0SK45</accession>
<evidence type="ECO:0000256" key="1">
    <source>
        <dbReference type="SAM" id="Phobius"/>
    </source>
</evidence>
<dbReference type="EMBL" id="PVTF01000019">
    <property type="protein sequence ID" value="PRY33788.1"/>
    <property type="molecule type" value="Genomic_DNA"/>
</dbReference>
<evidence type="ECO:0000313" key="3">
    <source>
        <dbReference type="Proteomes" id="UP000239494"/>
    </source>
</evidence>